<dbReference type="GO" id="GO:0005886">
    <property type="term" value="C:plasma membrane"/>
    <property type="evidence" value="ECO:0007669"/>
    <property type="project" value="UniProtKB-SubCell"/>
</dbReference>
<name>A0A370FXP3_GLULI</name>
<evidence type="ECO:0000256" key="10">
    <source>
        <dbReference type="ARBA" id="ARBA00023004"/>
    </source>
</evidence>
<dbReference type="InterPro" id="IPR011577">
    <property type="entry name" value="Cyt_b561_bac/Ni-Hgenase"/>
</dbReference>
<keyword evidence="4" id="KW-1003">Cell membrane</keyword>
<keyword evidence="10" id="KW-0408">Iron</keyword>
<evidence type="ECO:0000256" key="13">
    <source>
        <dbReference type="SAM" id="Phobius"/>
    </source>
</evidence>
<evidence type="ECO:0000256" key="7">
    <source>
        <dbReference type="ARBA" id="ARBA00022723"/>
    </source>
</evidence>
<keyword evidence="7" id="KW-0479">Metal-binding</keyword>
<evidence type="ECO:0000256" key="9">
    <source>
        <dbReference type="ARBA" id="ARBA00022989"/>
    </source>
</evidence>
<evidence type="ECO:0000256" key="4">
    <source>
        <dbReference type="ARBA" id="ARBA00022475"/>
    </source>
</evidence>
<keyword evidence="6 13" id="KW-0812">Transmembrane</keyword>
<dbReference type="GO" id="GO:0009055">
    <property type="term" value="F:electron transfer activity"/>
    <property type="evidence" value="ECO:0007669"/>
    <property type="project" value="InterPro"/>
</dbReference>
<comment type="caution">
    <text evidence="16">The sequence shown here is derived from an EMBL/GenBank/DDBJ whole genome shotgun (WGS) entry which is preliminary data.</text>
</comment>
<evidence type="ECO:0000256" key="8">
    <source>
        <dbReference type="ARBA" id="ARBA00022982"/>
    </source>
</evidence>
<dbReference type="OrthoDB" id="1247465at2"/>
<dbReference type="AlphaFoldDB" id="A0A370FXP3"/>
<proteinExistence type="inferred from homology"/>
<keyword evidence="8" id="KW-0249">Electron transport</keyword>
<reference evidence="16 17" key="1">
    <citation type="submission" date="2018-07" db="EMBL/GenBank/DDBJ databases">
        <title>Genomic Encyclopedia of Type Strains, Phase IV (KMG-IV): sequencing the most valuable type-strain genomes for metagenomic binning, comparative biology and taxonomic classification.</title>
        <authorList>
            <person name="Goeker M."/>
        </authorList>
    </citation>
    <scope>NUCLEOTIDE SEQUENCE [LARGE SCALE GENOMIC DNA]</scope>
    <source>
        <strain evidence="16 17">DSM 5603</strain>
    </source>
</reference>
<evidence type="ECO:0000313" key="15">
    <source>
        <dbReference type="EMBL" id="MBB2187925.1"/>
    </source>
</evidence>
<evidence type="ECO:0000256" key="2">
    <source>
        <dbReference type="ARBA" id="ARBA00004651"/>
    </source>
</evidence>
<evidence type="ECO:0000256" key="11">
    <source>
        <dbReference type="ARBA" id="ARBA00023136"/>
    </source>
</evidence>
<dbReference type="InterPro" id="IPR016174">
    <property type="entry name" value="Di-haem_cyt_TM"/>
</dbReference>
<reference evidence="15 18" key="2">
    <citation type="submission" date="2020-04" db="EMBL/GenBank/DDBJ databases">
        <title>Description of novel Gluconacetobacter.</title>
        <authorList>
            <person name="Sombolestani A."/>
        </authorList>
    </citation>
    <scope>NUCLEOTIDE SEQUENCE [LARGE SCALE GENOMIC DNA]</scope>
    <source>
        <strain evidence="15 18">LMG 1382</strain>
    </source>
</reference>
<evidence type="ECO:0000256" key="12">
    <source>
        <dbReference type="ARBA" id="ARBA00037975"/>
    </source>
</evidence>
<dbReference type="Proteomes" id="UP000254958">
    <property type="component" value="Unassembled WGS sequence"/>
</dbReference>
<dbReference type="Proteomes" id="UP000562982">
    <property type="component" value="Unassembled WGS sequence"/>
</dbReference>
<sequence>MDGMGMPGAVGEMAAPVRYSVETRWLHWSCAWLVVAQFGLGEVMHRVPQGMRGPVVSAHLSLGVLLAALFVTRIVWRVTGGRAIRFPAGDGLGGRAAGAMHGVLYLLLGMVIALGYLARWSGGRPVTAFGAVIRSPFGPMSQATHHLFGGAHGWLAWAIMSLAALHVAAVLYHARVLRDGVLRRMWGRA</sequence>
<dbReference type="PANTHER" id="PTHR30529">
    <property type="entry name" value="CYTOCHROME B561"/>
    <property type="match status" value="1"/>
</dbReference>
<dbReference type="EMBL" id="QQAW01000011">
    <property type="protein sequence ID" value="RDI36218.1"/>
    <property type="molecule type" value="Genomic_DNA"/>
</dbReference>
<dbReference type="GO" id="GO:0046872">
    <property type="term" value="F:metal ion binding"/>
    <property type="evidence" value="ECO:0007669"/>
    <property type="project" value="UniProtKB-KW"/>
</dbReference>
<keyword evidence="3" id="KW-0813">Transport</keyword>
<feature type="domain" description="Cytochrome b561 bacterial/Ni-hydrogenase" evidence="14">
    <location>
        <begin position="18"/>
        <end position="187"/>
    </location>
</feature>
<dbReference type="RefSeq" id="WP_114728672.1">
    <property type="nucleotide sequence ID" value="NZ_BJMI01000030.1"/>
</dbReference>
<comment type="cofactor">
    <cofactor evidence="1">
        <name>heme b</name>
        <dbReference type="ChEBI" id="CHEBI:60344"/>
    </cofactor>
</comment>
<evidence type="ECO:0000256" key="5">
    <source>
        <dbReference type="ARBA" id="ARBA00022617"/>
    </source>
</evidence>
<accession>A0A370FXP3</accession>
<dbReference type="SUPFAM" id="SSF81342">
    <property type="entry name" value="Transmembrane di-heme cytochromes"/>
    <property type="match status" value="1"/>
</dbReference>
<dbReference type="Pfam" id="PF01292">
    <property type="entry name" value="Ni_hydr_CYTB"/>
    <property type="match status" value="1"/>
</dbReference>
<dbReference type="EMBL" id="JABEQI010000013">
    <property type="protein sequence ID" value="MBB2187925.1"/>
    <property type="molecule type" value="Genomic_DNA"/>
</dbReference>
<dbReference type="GO" id="GO:0022904">
    <property type="term" value="P:respiratory electron transport chain"/>
    <property type="evidence" value="ECO:0007669"/>
    <property type="project" value="InterPro"/>
</dbReference>
<protein>
    <submittedName>
        <fullName evidence="15 16">Cytochrome b</fullName>
    </submittedName>
</protein>
<feature type="transmembrane region" description="Helical" evidence="13">
    <location>
        <begin position="97"/>
        <end position="118"/>
    </location>
</feature>
<evidence type="ECO:0000313" key="17">
    <source>
        <dbReference type="Proteomes" id="UP000254958"/>
    </source>
</evidence>
<comment type="subcellular location">
    <subcellularLocation>
        <location evidence="2">Cell membrane</location>
        <topology evidence="2">Multi-pass membrane protein</topology>
    </subcellularLocation>
</comment>
<dbReference type="GO" id="GO:0020037">
    <property type="term" value="F:heme binding"/>
    <property type="evidence" value="ECO:0007669"/>
    <property type="project" value="TreeGrafter"/>
</dbReference>
<gene>
    <name evidence="16" type="ORF">C7453_1112</name>
    <name evidence="15" type="ORF">HLH32_16380</name>
</gene>
<dbReference type="PANTHER" id="PTHR30529:SF7">
    <property type="entry name" value="CYTOCHROME B561 BACTERIAL_NI-HYDROGENASE DOMAIN-CONTAINING PROTEIN"/>
    <property type="match status" value="1"/>
</dbReference>
<keyword evidence="5" id="KW-0349">Heme</keyword>
<evidence type="ECO:0000313" key="16">
    <source>
        <dbReference type="EMBL" id="RDI36218.1"/>
    </source>
</evidence>
<dbReference type="Gene3D" id="1.20.950.20">
    <property type="entry name" value="Transmembrane di-heme cytochromes, Chain C"/>
    <property type="match status" value="1"/>
</dbReference>
<evidence type="ECO:0000256" key="1">
    <source>
        <dbReference type="ARBA" id="ARBA00001970"/>
    </source>
</evidence>
<feature type="transmembrane region" description="Helical" evidence="13">
    <location>
        <begin position="56"/>
        <end position="76"/>
    </location>
</feature>
<evidence type="ECO:0000256" key="6">
    <source>
        <dbReference type="ARBA" id="ARBA00022692"/>
    </source>
</evidence>
<keyword evidence="11 13" id="KW-0472">Membrane</keyword>
<dbReference type="InterPro" id="IPR052168">
    <property type="entry name" value="Cytochrome_b561_oxidase"/>
</dbReference>
<evidence type="ECO:0000256" key="3">
    <source>
        <dbReference type="ARBA" id="ARBA00022448"/>
    </source>
</evidence>
<evidence type="ECO:0000259" key="14">
    <source>
        <dbReference type="Pfam" id="PF01292"/>
    </source>
</evidence>
<organism evidence="16 17">
    <name type="scientific">Gluconacetobacter liquefaciens</name>
    <name type="common">Acetobacter liquefaciens</name>
    <dbReference type="NCBI Taxonomy" id="89584"/>
    <lineage>
        <taxon>Bacteria</taxon>
        <taxon>Pseudomonadati</taxon>
        <taxon>Pseudomonadota</taxon>
        <taxon>Alphaproteobacteria</taxon>
        <taxon>Acetobacterales</taxon>
        <taxon>Acetobacteraceae</taxon>
        <taxon>Gluconacetobacter</taxon>
    </lineage>
</organism>
<keyword evidence="17" id="KW-1185">Reference proteome</keyword>
<feature type="transmembrane region" description="Helical" evidence="13">
    <location>
        <begin position="154"/>
        <end position="174"/>
    </location>
</feature>
<keyword evidence="9 13" id="KW-1133">Transmembrane helix</keyword>
<evidence type="ECO:0000313" key="18">
    <source>
        <dbReference type="Proteomes" id="UP000562982"/>
    </source>
</evidence>
<comment type="similarity">
    <text evidence="12">Belongs to the cytochrome b561 family.</text>
</comment>